<evidence type="ECO:0000313" key="5">
    <source>
        <dbReference type="Proteomes" id="UP000030763"/>
    </source>
</evidence>
<dbReference type="RefSeq" id="XP_013332938.1">
    <property type="nucleotide sequence ID" value="XM_013477484.1"/>
</dbReference>
<reference evidence="4" key="2">
    <citation type="submission" date="2013-10" db="EMBL/GenBank/DDBJ databases">
        <authorList>
            <person name="Aslett M."/>
        </authorList>
    </citation>
    <scope>NUCLEOTIDE SEQUENCE [LARGE SCALE GENOMIC DNA]</scope>
    <source>
        <strain evidence="4">Weybridge</strain>
    </source>
</reference>
<keyword evidence="5" id="KW-1185">Reference proteome</keyword>
<dbReference type="Proteomes" id="UP000030763">
    <property type="component" value="Unassembled WGS sequence"/>
</dbReference>
<evidence type="ECO:0000256" key="1">
    <source>
        <dbReference type="SAM" id="MobiDB-lite"/>
    </source>
</evidence>
<feature type="compositionally biased region" description="Pro residues" evidence="1">
    <location>
        <begin position="471"/>
        <end position="483"/>
    </location>
</feature>
<protein>
    <submittedName>
        <fullName evidence="4">Poly(ADP-ribose) glycohydrolase, putative</fullName>
    </submittedName>
</protein>
<dbReference type="AlphaFoldDB" id="U6LZK6"/>
<feature type="domain" description="PARG catalytic Macro" evidence="3">
    <location>
        <begin position="949"/>
        <end position="1041"/>
    </location>
</feature>
<dbReference type="GeneID" id="25335618"/>
<gene>
    <name evidence="4" type="ORF">EMWEY_00016320</name>
</gene>
<dbReference type="OrthoDB" id="331427at2759"/>
<evidence type="ECO:0000313" key="4">
    <source>
        <dbReference type="EMBL" id="CDJ56288.1"/>
    </source>
</evidence>
<feature type="transmembrane region" description="Helical" evidence="2">
    <location>
        <begin position="325"/>
        <end position="347"/>
    </location>
</feature>
<feature type="domain" description="PARG catalytic Macro" evidence="3">
    <location>
        <begin position="634"/>
        <end position="716"/>
    </location>
</feature>
<keyword evidence="4" id="KW-0378">Hydrolase</keyword>
<feature type="compositionally biased region" description="Polar residues" evidence="1">
    <location>
        <begin position="814"/>
        <end position="826"/>
    </location>
</feature>
<feature type="compositionally biased region" description="Low complexity" evidence="1">
    <location>
        <begin position="488"/>
        <end position="506"/>
    </location>
</feature>
<dbReference type="GO" id="GO:1990966">
    <property type="term" value="P:ATP generation from poly-ADP-D-ribose"/>
    <property type="evidence" value="ECO:0007669"/>
    <property type="project" value="TreeGrafter"/>
</dbReference>
<name>U6LZK6_EIMMA</name>
<proteinExistence type="predicted"/>
<dbReference type="GO" id="GO:0004649">
    <property type="term" value="F:poly(ADP-ribose) glycohydrolase activity"/>
    <property type="evidence" value="ECO:0007669"/>
    <property type="project" value="InterPro"/>
</dbReference>
<dbReference type="OMA" id="DFANQWI"/>
<feature type="compositionally biased region" description="Gly residues" evidence="1">
    <location>
        <begin position="761"/>
        <end position="772"/>
    </location>
</feature>
<organism evidence="4 5">
    <name type="scientific">Eimeria maxima</name>
    <name type="common">Coccidian parasite</name>
    <dbReference type="NCBI Taxonomy" id="5804"/>
    <lineage>
        <taxon>Eukaryota</taxon>
        <taxon>Sar</taxon>
        <taxon>Alveolata</taxon>
        <taxon>Apicomplexa</taxon>
        <taxon>Conoidasida</taxon>
        <taxon>Coccidia</taxon>
        <taxon>Eucoccidiorida</taxon>
        <taxon>Eimeriorina</taxon>
        <taxon>Eimeriidae</taxon>
        <taxon>Eimeria</taxon>
    </lineage>
</organism>
<feature type="compositionally biased region" description="Low complexity" evidence="1">
    <location>
        <begin position="714"/>
        <end position="725"/>
    </location>
</feature>
<feature type="compositionally biased region" description="Polar residues" evidence="1">
    <location>
        <begin position="733"/>
        <end position="747"/>
    </location>
</feature>
<dbReference type="PANTHER" id="PTHR12837:SF0">
    <property type="entry name" value="POLY(ADP-RIBOSE) GLYCOHYDROLASE"/>
    <property type="match status" value="1"/>
</dbReference>
<keyword evidence="2" id="KW-1133">Transmembrane helix</keyword>
<dbReference type="EMBL" id="HG718861">
    <property type="protein sequence ID" value="CDJ56288.1"/>
    <property type="molecule type" value="Genomic_DNA"/>
</dbReference>
<sequence>MGTEDKREGGPNCQPRLLLLHQLEPPLEWQRASAVLRASLGLDASGDRIHLGDPQAAGGDLVEEGPPQFSAAKLQKMLRDIQDAIHTGFLERQSFVQQMSLPFVSLGIASEADANSCHHQTAANEQQEQEQQKQQVFPPPKRLTPRAYCNVERLFAAVPAPAAHAFFSRALPQLIKAILAAERIFPRCTYNSRSAAPSDEKPQTADCGDLSAAATAGAATAEAILAGTVKRAEEERRPRSCLCGSCRLRLQLYKHCSSGCSSGCRSSSCSKSSGGEQHVSSSAAELSAGEGWVLFGLGFFGLLPPSDWQEIAAGFPSLGDISFAYFYNLTGNLLLLVVLLLLLLLAVELLAADGGAVASVAVSVAAAAPAAVAPAQAAKLHCFVRYCCCMAAATEAFNTKCNLKNILPFTFAPPHIASLCCRDSREEETVSAVSLLLEEEIRQFLPRKTVCAAATACAAVAAATAAETSPASPPEGSPHPRPPADCLQQQQQQPAGSNSNSFSSSSRAGDVRDGFLWGPSVLCAVPVGAWPLQLPCCFVLRCLRFSRAQAAAWCCSAEAVALQQQPLLPPDIVATAAEGGGIPTSADIDVRADFANNVIGGGILYHAQVVLFEHMHMQPGFLSVAGAAAAVATTAGELQHQFPVECMGAQEESFVRSLQEEILFAVCPELLLLRPLSQHLRLGEAAHAVGCVRFSGYRGYAGSFRCLLNKQNGTTSSNNSSNSTSRTGHLSRPQLQTDGRPQQQHIGDSTEPAGAAAKGAKSGGGATGGRGAAGYTQEIARDGAAGREQQLLSLYSDDEEDRDKGDSGDPIPEETTSTSARKTLNATEGVETVDKTPLLVQWLFPLKAAAASRQQRNAEISLAAAKTDTDIETNTPAATRHKRGTLCVGSPLLRVQCASLVAVLDAARFGPPRSAQAAAAAASAATDVFDLIGDPSGVCAAGREVLPRTQQFCVPLMLRDLQKVSAAMHLPAEDVAAEAAAAAAAASGDASDGTAAAGLVESGAVVTALKGSYLRPFTTGNWGCGCFGGDPQLKFLLQWASLLRPLLLHAENDASSSTRKRLEQGRVGKRPKTENNAN</sequence>
<dbReference type="GO" id="GO:0009225">
    <property type="term" value="P:nucleotide-sugar metabolic process"/>
    <property type="evidence" value="ECO:0007669"/>
    <property type="project" value="TreeGrafter"/>
</dbReference>
<reference evidence="4" key="1">
    <citation type="submission" date="2013-10" db="EMBL/GenBank/DDBJ databases">
        <title>Genomic analysis of the causative agents of coccidiosis in chickens.</title>
        <authorList>
            <person name="Reid A.J."/>
            <person name="Blake D."/>
            <person name="Billington K."/>
            <person name="Browne H."/>
            <person name="Dunn M."/>
            <person name="Hung S."/>
            <person name="Kawahara F."/>
            <person name="Miranda-Saavedra D."/>
            <person name="Mourier T."/>
            <person name="Nagra H."/>
            <person name="Otto T.D."/>
            <person name="Rawlings N."/>
            <person name="Sanchez A."/>
            <person name="Sanders M."/>
            <person name="Subramaniam C."/>
            <person name="Tay Y."/>
            <person name="Dear P."/>
            <person name="Doerig C."/>
            <person name="Gruber A."/>
            <person name="Parkinson J."/>
            <person name="Shirley M."/>
            <person name="Wan K.L."/>
            <person name="Berriman M."/>
            <person name="Tomley F."/>
            <person name="Pain A."/>
        </authorList>
    </citation>
    <scope>NUCLEOTIDE SEQUENCE [LARGE SCALE GENOMIC DNA]</scope>
    <source>
        <strain evidence="4">Weybridge</strain>
    </source>
</reference>
<dbReference type="GO" id="GO:0005975">
    <property type="term" value="P:carbohydrate metabolic process"/>
    <property type="evidence" value="ECO:0007669"/>
    <property type="project" value="InterPro"/>
</dbReference>
<feature type="region of interest" description="Disordered" evidence="1">
    <location>
        <begin position="468"/>
        <end position="506"/>
    </location>
</feature>
<feature type="region of interest" description="Disordered" evidence="1">
    <location>
        <begin position="794"/>
        <end position="828"/>
    </location>
</feature>
<dbReference type="GO" id="GO:0005634">
    <property type="term" value="C:nucleus"/>
    <property type="evidence" value="ECO:0007669"/>
    <property type="project" value="TreeGrafter"/>
</dbReference>
<feature type="region of interest" description="Disordered" evidence="1">
    <location>
        <begin position="711"/>
        <end position="773"/>
    </location>
</feature>
<dbReference type="Pfam" id="PF05028">
    <property type="entry name" value="PARG_cat_C"/>
    <property type="match status" value="2"/>
</dbReference>
<dbReference type="VEuPathDB" id="ToxoDB:EMWEY_00016320"/>
<keyword evidence="2" id="KW-0812">Transmembrane</keyword>
<dbReference type="InterPro" id="IPR046372">
    <property type="entry name" value="PARG_cat_C"/>
</dbReference>
<feature type="region of interest" description="Disordered" evidence="1">
    <location>
        <begin position="1054"/>
        <end position="1078"/>
    </location>
</feature>
<feature type="transmembrane region" description="Helical" evidence="2">
    <location>
        <begin position="354"/>
        <end position="372"/>
    </location>
</feature>
<dbReference type="GO" id="GO:0006282">
    <property type="term" value="P:regulation of DNA repair"/>
    <property type="evidence" value="ECO:0007669"/>
    <property type="project" value="InterPro"/>
</dbReference>
<evidence type="ECO:0000256" key="2">
    <source>
        <dbReference type="SAM" id="Phobius"/>
    </source>
</evidence>
<dbReference type="PANTHER" id="PTHR12837">
    <property type="entry name" value="POLY ADP-RIBOSE GLYCOHYDROLASE"/>
    <property type="match status" value="1"/>
</dbReference>
<dbReference type="GO" id="GO:0005737">
    <property type="term" value="C:cytoplasm"/>
    <property type="evidence" value="ECO:0007669"/>
    <property type="project" value="TreeGrafter"/>
</dbReference>
<keyword evidence="2" id="KW-0472">Membrane</keyword>
<accession>U6LZK6</accession>
<feature type="region of interest" description="Disordered" evidence="1">
    <location>
        <begin position="115"/>
        <end position="141"/>
    </location>
</feature>
<dbReference type="InterPro" id="IPR007724">
    <property type="entry name" value="Poly_GlycHdrlase"/>
</dbReference>
<evidence type="ECO:0000259" key="3">
    <source>
        <dbReference type="Pfam" id="PF05028"/>
    </source>
</evidence>